<feature type="transmembrane region" description="Helical" evidence="1">
    <location>
        <begin position="260"/>
        <end position="279"/>
    </location>
</feature>
<feature type="transmembrane region" description="Helical" evidence="1">
    <location>
        <begin position="84"/>
        <end position="103"/>
    </location>
</feature>
<keyword evidence="1" id="KW-0472">Membrane</keyword>
<protein>
    <submittedName>
        <fullName evidence="2">Uncharacterized protein</fullName>
    </submittedName>
</protein>
<dbReference type="Proteomes" id="UP000202440">
    <property type="component" value="Chromosome"/>
</dbReference>
<gene>
    <name evidence="2" type="ORF">CHH28_01900</name>
</gene>
<feature type="transmembrane region" description="Helical" evidence="1">
    <location>
        <begin position="115"/>
        <end position="133"/>
    </location>
</feature>
<reference evidence="2 3" key="1">
    <citation type="submission" date="2017-07" db="EMBL/GenBank/DDBJ databases">
        <title>Annotated genome sequence of Bacterioplanes sanyensis isolated from Red Sea.</title>
        <authorList>
            <person name="Rehman Z.U."/>
        </authorList>
    </citation>
    <scope>NUCLEOTIDE SEQUENCE [LARGE SCALE GENOMIC DNA]</scope>
    <source>
        <strain evidence="2 3">NV9</strain>
    </source>
</reference>
<feature type="transmembrane region" description="Helical" evidence="1">
    <location>
        <begin position="139"/>
        <end position="157"/>
    </location>
</feature>
<dbReference type="RefSeq" id="WP_094058718.1">
    <property type="nucleotide sequence ID" value="NZ_CP022530.1"/>
</dbReference>
<dbReference type="EMBL" id="CP022530">
    <property type="protein sequence ID" value="ASP37500.1"/>
    <property type="molecule type" value="Genomic_DNA"/>
</dbReference>
<feature type="transmembrane region" description="Helical" evidence="1">
    <location>
        <begin position="321"/>
        <end position="340"/>
    </location>
</feature>
<name>A0A222FFF8_9GAMM</name>
<accession>A0A222FFF8</accession>
<keyword evidence="1" id="KW-0812">Transmembrane</keyword>
<dbReference type="KEGG" id="bsan:CHH28_01900"/>
<dbReference type="OrthoDB" id="9767863at2"/>
<feature type="transmembrane region" description="Helical" evidence="1">
    <location>
        <begin position="384"/>
        <end position="405"/>
    </location>
</feature>
<evidence type="ECO:0000256" key="1">
    <source>
        <dbReference type="SAM" id="Phobius"/>
    </source>
</evidence>
<proteinExistence type="predicted"/>
<feature type="transmembrane region" description="Helical" evidence="1">
    <location>
        <begin position="12"/>
        <end position="34"/>
    </location>
</feature>
<feature type="transmembrane region" description="Helical" evidence="1">
    <location>
        <begin position="361"/>
        <end position="378"/>
    </location>
</feature>
<feature type="transmembrane region" description="Helical" evidence="1">
    <location>
        <begin position="286"/>
        <end position="306"/>
    </location>
</feature>
<dbReference type="AlphaFoldDB" id="A0A222FFF8"/>
<feature type="transmembrane region" description="Helical" evidence="1">
    <location>
        <begin position="223"/>
        <end position="240"/>
    </location>
</feature>
<evidence type="ECO:0000313" key="3">
    <source>
        <dbReference type="Proteomes" id="UP000202440"/>
    </source>
</evidence>
<organism evidence="2 3">
    <name type="scientific">Bacterioplanes sanyensis</name>
    <dbReference type="NCBI Taxonomy" id="1249553"/>
    <lineage>
        <taxon>Bacteria</taxon>
        <taxon>Pseudomonadati</taxon>
        <taxon>Pseudomonadota</taxon>
        <taxon>Gammaproteobacteria</taxon>
        <taxon>Oceanospirillales</taxon>
        <taxon>Oceanospirillaceae</taxon>
        <taxon>Bacterioplanes</taxon>
    </lineage>
</organism>
<sequence length="632" mass="72323">MTKRIDWHGIHWLMLGLLALLQALQFVVGFRMSADDAGFVAYAMGGWDTTLQLAQHTAEQTGRISQYLMSPLNAAGAWLAGEAWGRWLILALYYGQWCVFLAWGARLLQWPLRGFFAVSLVLMLALHPLLFHHTPPNAYPLQLTVPILVLLLCRWQLLRRRSQPLWRVAFLYGLQAIAASSGDFPLIFLSTLLIAEHVMHWWRHDAHLRQRRWLRLWWAWPKLCRDIALVLLVMAIYLAYRWQFPSQYEGNTLDISNLALWLQVAVGHVLGGTSAWHWFDGLRWSYLTASDIVIALLSLVLSYWLLSHALRQLPKDHSRRYLVLALIALLLALYTALPASATSRMQSWCSYPGCVYLDSRLAYLWLTAALVACIAWLVSRRPSAIPWVSGVVALAALLNVVHNAYIQQRMAERSAGWLEAERFACSAEFASVAAVHLAREVDREKAVMMHPHESRPVYWKSYIEYLRRSPSCHLADSLNHDSLDEIVFNDSDNSQATQWLKQGWSIPESWGTWSEQHQAQVELPLQHTKADVRAIYVNFNVYLGPSISEQKISVLLNEQTVGQWSFDVNKPENCCRRRLVVPDTLSQHQPVMLTFIFDKVRDPSLVGESPDPRKLAMGLHSIELEYRPQALP</sequence>
<evidence type="ECO:0000313" key="2">
    <source>
        <dbReference type="EMBL" id="ASP37500.1"/>
    </source>
</evidence>
<keyword evidence="3" id="KW-1185">Reference proteome</keyword>
<keyword evidence="1" id="KW-1133">Transmembrane helix</keyword>